<reference evidence="1 2" key="1">
    <citation type="submission" date="2019-09" db="EMBL/GenBank/DDBJ databases">
        <title>Draft genome sequencing and comparative genomics of hatchery-associated Vibrios.</title>
        <authorList>
            <person name="Kehlet-Delgado H."/>
            <person name="Mueller R.S."/>
        </authorList>
    </citation>
    <scope>NUCLEOTIDE SEQUENCE [LARGE SCALE GENOMIC DNA]</scope>
    <source>
        <strain evidence="1 2">99-46-Y</strain>
    </source>
</reference>
<dbReference type="Gene3D" id="3.40.50.2000">
    <property type="entry name" value="Glycogen Phosphorylase B"/>
    <property type="match status" value="2"/>
</dbReference>
<dbReference type="EMBL" id="VTXC01000006">
    <property type="protein sequence ID" value="NOH70301.1"/>
    <property type="molecule type" value="Genomic_DNA"/>
</dbReference>
<comment type="caution">
    <text evidence="1">The sequence shown here is derived from an EMBL/GenBank/DDBJ whole genome shotgun (WGS) entry which is preliminary data.</text>
</comment>
<accession>A0A7Y3ZWB9</accession>
<organism evidence="1 2">
    <name type="scientific">Vibrio pectenicida</name>
    <dbReference type="NCBI Taxonomy" id="62763"/>
    <lineage>
        <taxon>Bacteria</taxon>
        <taxon>Pseudomonadati</taxon>
        <taxon>Pseudomonadota</taxon>
        <taxon>Gammaproteobacteria</taxon>
        <taxon>Vibrionales</taxon>
        <taxon>Vibrionaceae</taxon>
        <taxon>Vibrio</taxon>
    </lineage>
</organism>
<evidence type="ECO:0000313" key="2">
    <source>
        <dbReference type="Proteomes" id="UP000565719"/>
    </source>
</evidence>
<evidence type="ECO:0000313" key="1">
    <source>
        <dbReference type="EMBL" id="NOH70301.1"/>
    </source>
</evidence>
<evidence type="ECO:0008006" key="3">
    <source>
        <dbReference type="Google" id="ProtNLM"/>
    </source>
</evidence>
<name>A0A7Y3ZWB9_9VIBR</name>
<proteinExistence type="predicted"/>
<dbReference type="SUPFAM" id="SSF53756">
    <property type="entry name" value="UDP-Glycosyltransferase/glycogen phosphorylase"/>
    <property type="match status" value="1"/>
</dbReference>
<sequence>MTIKRVLCVSYGGGHAAMLTPVIKELEKNANIEVIILGLTTAKSYFSSRGVESLGFKDFTFLADNTYREIGESLIDGTESSNLVSREESLAYMGINMLELIDTYGTEDAHQNFINRGRQAFLPVNFFTKVIKHLDVDLVIATNSPRSEQAAILAARNLHVKSICLVDLFALQEYLWIKDDMYADKVCVLNKEVKRFLISHDRCDEHIVVTGNPAFDIINRKEKIEGGRAIRSKLNTDKIVIFYASQVEPAKHPYADLKGDPMLPRDIEATLRKFVRENENYQLIVRYHPSENVTFVKEDRIEYGGGDLHSILHAVDIVVVMSSTVGLEAYLAGKPVISIDLSVFSPDAPYSEMGISRGVKSLDTLKDAIYDTRMSNESDRKQTDALDKVIQEINSLLF</sequence>
<protein>
    <recommendedName>
        <fullName evidence="3">UDP-glycosyltransferase</fullName>
    </recommendedName>
</protein>
<dbReference type="RefSeq" id="WP_171359914.1">
    <property type="nucleotide sequence ID" value="NZ_VTXC01000006.1"/>
</dbReference>
<dbReference type="AlphaFoldDB" id="A0A7Y3ZWB9"/>
<dbReference type="Proteomes" id="UP000565719">
    <property type="component" value="Unassembled WGS sequence"/>
</dbReference>
<gene>
    <name evidence="1" type="ORF">F0225_02960</name>
</gene>